<evidence type="ECO:0000313" key="2">
    <source>
        <dbReference type="EMBL" id="MFB2837679.1"/>
    </source>
</evidence>
<dbReference type="EMBL" id="JBHFNT010000218">
    <property type="protein sequence ID" value="MFB2837679.1"/>
    <property type="molecule type" value="Genomic_DNA"/>
</dbReference>
<dbReference type="Proteomes" id="UP001576780">
    <property type="component" value="Unassembled WGS sequence"/>
</dbReference>
<gene>
    <name evidence="2" type="ORF">ACE1CA_24380</name>
</gene>
<keyword evidence="1" id="KW-0175">Coiled coil</keyword>
<keyword evidence="3" id="KW-1185">Reference proteome</keyword>
<accession>A0ABV4WRH6</accession>
<dbReference type="RefSeq" id="WP_413280017.1">
    <property type="nucleotide sequence ID" value="NZ_JBHFNT010000218.1"/>
</dbReference>
<reference evidence="2 3" key="1">
    <citation type="submission" date="2024-09" db="EMBL/GenBank/DDBJ databases">
        <title>Floridaenema gen nov. (Aerosakkonemataceae, Aerosakkonematales ord. nov., Cyanobacteria) from benthic tropical and subtropical fresh waters, with the description of four new species.</title>
        <authorList>
            <person name="Moretto J.A."/>
            <person name="Berthold D.E."/>
            <person name="Lefler F.W."/>
            <person name="Huang I.-S."/>
            <person name="Laughinghouse H. IV."/>
        </authorList>
    </citation>
    <scope>NUCLEOTIDE SEQUENCE [LARGE SCALE GENOMIC DNA]</scope>
    <source>
        <strain evidence="2 3">BLCC-F167</strain>
    </source>
</reference>
<name>A0ABV4WRH6_9CYAN</name>
<comment type="caution">
    <text evidence="2">The sequence shown here is derived from an EMBL/GenBank/DDBJ whole genome shotgun (WGS) entry which is preliminary data.</text>
</comment>
<organism evidence="2 3">
    <name type="scientific">Floridaenema evergladense BLCC-F167</name>
    <dbReference type="NCBI Taxonomy" id="3153639"/>
    <lineage>
        <taxon>Bacteria</taxon>
        <taxon>Bacillati</taxon>
        <taxon>Cyanobacteriota</taxon>
        <taxon>Cyanophyceae</taxon>
        <taxon>Oscillatoriophycideae</taxon>
        <taxon>Aerosakkonematales</taxon>
        <taxon>Aerosakkonemataceae</taxon>
        <taxon>Floridanema</taxon>
        <taxon>Floridanema evergladense</taxon>
    </lineage>
</organism>
<sequence length="116" mass="13284">MPIFMYYPEESEPRKNEKTTDIRVAATTRIWSFATGMFAFWMIFSPAKSNITVPVILASSAAAGTAFVWISEQESSESLEEEQVEEIERRLKKLETIAASEDFEMWLTTKYIASKN</sequence>
<proteinExistence type="predicted"/>
<protein>
    <submittedName>
        <fullName evidence="2">Uncharacterized protein</fullName>
    </submittedName>
</protein>
<evidence type="ECO:0000256" key="1">
    <source>
        <dbReference type="SAM" id="Coils"/>
    </source>
</evidence>
<evidence type="ECO:0000313" key="3">
    <source>
        <dbReference type="Proteomes" id="UP001576780"/>
    </source>
</evidence>
<feature type="coiled-coil region" evidence="1">
    <location>
        <begin position="70"/>
        <end position="104"/>
    </location>
</feature>